<evidence type="ECO:0000259" key="1">
    <source>
        <dbReference type="PROSITE" id="PS50280"/>
    </source>
</evidence>
<sequence length="384" mass="43566">MEASQLSQGSRTTVLLSSAHHPYRNLRIPPNAPFTLQPTAKKGWRMYATDDINDGEIILIEKPLFVIPAISRRRCLEDAVQYEVNNLDDHSREQFFCLRKNSFEPFPTFEAAFNFNKFSRPDTTNAGNEDEGLFVLMSRANNSCRPNAAVPNTDLLQEMMEDFDSTAICMVASRDISEGEEITFRYDVVLNYLTRDQRRCAQGFACQCGLCQSTNPHEIYLSDLRRTLLRGVETLINFGTSINVGDVIDIDDNPIILEDGLRFAAARLEIMHSSRCIYYLIMACTLEAEGLLHPLEEAACVRNFITFARWFETPFNAKIAAMALERDTWVERIFVACFLWNRPDAADADAADILQERFGFGGSNNVADIWQEQPSIVPIIEEVD</sequence>
<accession>A0ABR2I9N2</accession>
<dbReference type="PROSITE" id="PS50280">
    <property type="entry name" value="SET"/>
    <property type="match status" value="1"/>
</dbReference>
<dbReference type="Gene3D" id="2.170.270.10">
    <property type="entry name" value="SET domain"/>
    <property type="match status" value="1"/>
</dbReference>
<dbReference type="SUPFAM" id="SSF82199">
    <property type="entry name" value="SET domain"/>
    <property type="match status" value="1"/>
</dbReference>
<name>A0ABR2I9N2_9PEZI</name>
<comment type="caution">
    <text evidence="2">The sequence shown here is derived from an EMBL/GenBank/DDBJ whole genome shotgun (WGS) entry which is preliminary data.</text>
</comment>
<gene>
    <name evidence="2" type="ORF">PGQ11_010172</name>
</gene>
<dbReference type="InterPro" id="IPR053185">
    <property type="entry name" value="SET_domain_protein"/>
</dbReference>
<dbReference type="PANTHER" id="PTHR47332">
    <property type="entry name" value="SET DOMAIN-CONTAINING PROTEIN 5"/>
    <property type="match status" value="1"/>
</dbReference>
<dbReference type="Pfam" id="PF00856">
    <property type="entry name" value="SET"/>
    <property type="match status" value="1"/>
</dbReference>
<dbReference type="PANTHER" id="PTHR47332:SF4">
    <property type="entry name" value="SET DOMAIN-CONTAINING PROTEIN 5"/>
    <property type="match status" value="1"/>
</dbReference>
<dbReference type="Proteomes" id="UP001390339">
    <property type="component" value="Unassembled WGS sequence"/>
</dbReference>
<dbReference type="InterPro" id="IPR001214">
    <property type="entry name" value="SET_dom"/>
</dbReference>
<dbReference type="SMART" id="SM00317">
    <property type="entry name" value="SET"/>
    <property type="match status" value="1"/>
</dbReference>
<keyword evidence="3" id="KW-1185">Reference proteome</keyword>
<organism evidence="2 3">
    <name type="scientific">Apiospora arundinis</name>
    <dbReference type="NCBI Taxonomy" id="335852"/>
    <lineage>
        <taxon>Eukaryota</taxon>
        <taxon>Fungi</taxon>
        <taxon>Dikarya</taxon>
        <taxon>Ascomycota</taxon>
        <taxon>Pezizomycotina</taxon>
        <taxon>Sordariomycetes</taxon>
        <taxon>Xylariomycetidae</taxon>
        <taxon>Amphisphaeriales</taxon>
        <taxon>Apiosporaceae</taxon>
        <taxon>Apiospora</taxon>
    </lineage>
</organism>
<reference evidence="2 3" key="1">
    <citation type="journal article" date="2024" name="IMA Fungus">
        <title>Apiospora arundinis, a panoply of carbohydrate-active enzymes and secondary metabolites.</title>
        <authorList>
            <person name="Sorensen T."/>
            <person name="Petersen C."/>
            <person name="Muurmann A.T."/>
            <person name="Christiansen J.V."/>
            <person name="Brundto M.L."/>
            <person name="Overgaard C.K."/>
            <person name="Boysen A.T."/>
            <person name="Wollenberg R.D."/>
            <person name="Larsen T.O."/>
            <person name="Sorensen J.L."/>
            <person name="Nielsen K.L."/>
            <person name="Sondergaard T.E."/>
        </authorList>
    </citation>
    <scope>NUCLEOTIDE SEQUENCE [LARGE SCALE GENOMIC DNA]</scope>
    <source>
        <strain evidence="2 3">AAU 773</strain>
    </source>
</reference>
<feature type="domain" description="SET" evidence="1">
    <location>
        <begin position="32"/>
        <end position="187"/>
    </location>
</feature>
<dbReference type="EMBL" id="JAPCWZ010000006">
    <property type="protein sequence ID" value="KAK8859438.1"/>
    <property type="molecule type" value="Genomic_DNA"/>
</dbReference>
<protein>
    <submittedName>
        <fullName evidence="2">SET domain-containing protein</fullName>
    </submittedName>
</protein>
<proteinExistence type="predicted"/>
<dbReference type="CDD" id="cd20071">
    <property type="entry name" value="SET_SMYD"/>
    <property type="match status" value="1"/>
</dbReference>
<evidence type="ECO:0000313" key="2">
    <source>
        <dbReference type="EMBL" id="KAK8859438.1"/>
    </source>
</evidence>
<evidence type="ECO:0000313" key="3">
    <source>
        <dbReference type="Proteomes" id="UP001390339"/>
    </source>
</evidence>
<dbReference type="InterPro" id="IPR046341">
    <property type="entry name" value="SET_dom_sf"/>
</dbReference>